<dbReference type="PIRSF" id="PIRSF005677">
    <property type="entry name" value="PPi_PFK_PfpB"/>
    <property type="match status" value="1"/>
</dbReference>
<accession>A9T4E0</accession>
<dbReference type="GO" id="GO:0005737">
    <property type="term" value="C:cytoplasm"/>
    <property type="evidence" value="ECO:0007669"/>
    <property type="project" value="UniProtKB-SubCell"/>
</dbReference>
<dbReference type="PaxDb" id="3218-PP1S163_36V6.1"/>
<evidence type="ECO:0000256" key="10">
    <source>
        <dbReference type="ARBA" id="ARBA00048072"/>
    </source>
</evidence>
<dbReference type="SUPFAM" id="SSF53784">
    <property type="entry name" value="Phosphofructokinase"/>
    <property type="match status" value="1"/>
</dbReference>
<dbReference type="NCBIfam" id="NF005482">
    <property type="entry name" value="PRK07085.1"/>
    <property type="match status" value="1"/>
</dbReference>
<gene>
    <name evidence="15" type="primary">LOC112281835</name>
    <name evidence="11" type="synonym">PFP-BETA</name>
    <name evidence="14" type="ORF">PHYPA_001824</name>
</gene>
<dbReference type="Gene3D" id="1.10.10.480">
    <property type="entry name" value="Phosphofructokinase, domain 3"/>
    <property type="match status" value="1"/>
</dbReference>
<keyword evidence="8 11" id="KW-0460">Magnesium</keyword>
<evidence type="ECO:0000256" key="1">
    <source>
        <dbReference type="ARBA" id="ARBA00001946"/>
    </source>
</evidence>
<feature type="region of interest" description="Disordered" evidence="12">
    <location>
        <begin position="1"/>
        <end position="40"/>
    </location>
</feature>
<evidence type="ECO:0000256" key="3">
    <source>
        <dbReference type="ARBA" id="ARBA00022490"/>
    </source>
</evidence>
<dbReference type="InterPro" id="IPR000023">
    <property type="entry name" value="Phosphofructokinase_dom"/>
</dbReference>
<keyword evidence="6 11" id="KW-0479">Metal-binding</keyword>
<dbReference type="Gramene" id="Pp3c1_39460V3.2">
    <property type="protein sequence ID" value="PAC:32969383.CDS.1"/>
    <property type="gene ID" value="Pp3c1_39460"/>
</dbReference>
<dbReference type="Gene3D" id="3.40.50.460">
    <property type="entry name" value="Phosphofructokinase domain"/>
    <property type="match status" value="1"/>
</dbReference>
<feature type="compositionally biased region" description="Polar residues" evidence="12">
    <location>
        <begin position="1"/>
        <end position="11"/>
    </location>
</feature>
<comment type="activity regulation">
    <text evidence="11">Allosterically activated by fructose 2,6-bisphosphate.</text>
</comment>
<dbReference type="GO" id="GO:0005524">
    <property type="term" value="F:ATP binding"/>
    <property type="evidence" value="ECO:0007669"/>
    <property type="project" value="InterPro"/>
</dbReference>
<feature type="site" description="Important for catalytic activity; stabilizes the transition state when the phosphoryl donor is PPi" evidence="11">
    <location>
        <position position="224"/>
    </location>
</feature>
<dbReference type="GO" id="GO:0046872">
    <property type="term" value="F:metal ion binding"/>
    <property type="evidence" value="ECO:0007669"/>
    <property type="project" value="UniProtKB-KW"/>
</dbReference>
<evidence type="ECO:0000256" key="9">
    <source>
        <dbReference type="ARBA" id="ARBA00023152"/>
    </source>
</evidence>
<dbReference type="Pfam" id="PF00365">
    <property type="entry name" value="PFK"/>
    <property type="match status" value="1"/>
</dbReference>
<dbReference type="InterPro" id="IPR035966">
    <property type="entry name" value="PKF_sf"/>
</dbReference>
<evidence type="ECO:0000313" key="16">
    <source>
        <dbReference type="Proteomes" id="UP000006727"/>
    </source>
</evidence>
<feature type="binding site" evidence="11">
    <location>
        <begin position="272"/>
        <end position="274"/>
    </location>
    <ligand>
        <name>substrate</name>
    </ligand>
</feature>
<comment type="similarity">
    <text evidence="11">Belongs to the phosphofructokinase type A (PFKA) family. PPi-dependent PFK group II subfamily. Clade 'Long' sub-subfamily.</text>
</comment>
<dbReference type="PANTHER" id="PTHR43650:SF1">
    <property type="entry name" value="PYROPHOSPHATE--FRUCTOSE 6-PHOSPHATE 1-PHOSPHOTRANSFERASE SUBUNIT BETA 2"/>
    <property type="match status" value="1"/>
</dbReference>
<dbReference type="EnsemblPlants" id="Pp3c1_39460V3.1">
    <property type="protein sequence ID" value="PAC:32969382.CDS.1"/>
    <property type="gene ID" value="Pp3c1_39460"/>
</dbReference>
<keyword evidence="9 11" id="KW-0324">Glycolysis</keyword>
<evidence type="ECO:0000259" key="13">
    <source>
        <dbReference type="Pfam" id="PF00365"/>
    </source>
</evidence>
<comment type="function">
    <text evidence="2">Catalyzes the phosphorylation of D-fructose 6-phosphate, the first committing step of glycolysis. Uses inorganic phosphate (PPi) as phosphoryl donor instead of ATP like common ATP-dependent phosphofructokinases (ATP-PFKs), which renders the reaction reversible, and can thus function both in glycolysis and gluconeogenesis. Consistently, PPi-PFK can replace the enzymes of both the forward (ATP-PFK) and reverse (fructose-bisphosphatase (FBPase)) reactions.</text>
</comment>
<feature type="compositionally biased region" description="Basic and acidic residues" evidence="12">
    <location>
        <begin position="14"/>
        <end position="24"/>
    </location>
</feature>
<reference evidence="14 16" key="1">
    <citation type="journal article" date="2008" name="Science">
        <title>The Physcomitrella genome reveals evolutionary insights into the conquest of land by plants.</title>
        <authorList>
            <person name="Rensing S."/>
            <person name="Lang D."/>
            <person name="Zimmer A."/>
            <person name="Terry A."/>
            <person name="Salamov A."/>
            <person name="Shapiro H."/>
            <person name="Nishiyama T."/>
            <person name="Perroud P.-F."/>
            <person name="Lindquist E."/>
            <person name="Kamisugi Y."/>
            <person name="Tanahashi T."/>
            <person name="Sakakibara K."/>
            <person name="Fujita T."/>
            <person name="Oishi K."/>
            <person name="Shin-I T."/>
            <person name="Kuroki Y."/>
            <person name="Toyoda A."/>
            <person name="Suzuki Y."/>
            <person name="Hashimoto A."/>
            <person name="Yamaguchi K."/>
            <person name="Sugano A."/>
            <person name="Kohara Y."/>
            <person name="Fujiyama A."/>
            <person name="Anterola A."/>
            <person name="Aoki S."/>
            <person name="Ashton N."/>
            <person name="Barbazuk W.B."/>
            <person name="Barker E."/>
            <person name="Bennetzen J."/>
            <person name="Bezanilla M."/>
            <person name="Blankenship R."/>
            <person name="Cho S.H."/>
            <person name="Dutcher S."/>
            <person name="Estelle M."/>
            <person name="Fawcett J.A."/>
            <person name="Gundlach H."/>
            <person name="Hanada K."/>
            <person name="Heyl A."/>
            <person name="Hicks K.A."/>
            <person name="Hugh J."/>
            <person name="Lohr M."/>
            <person name="Mayer K."/>
            <person name="Melkozernov A."/>
            <person name="Murata T."/>
            <person name="Nelson D."/>
            <person name="Pils B."/>
            <person name="Prigge M."/>
            <person name="Reiss B."/>
            <person name="Renner T."/>
            <person name="Rombauts S."/>
            <person name="Rushton P."/>
            <person name="Sanderfoot A."/>
            <person name="Schween G."/>
            <person name="Shiu S.-H."/>
            <person name="Stueber K."/>
            <person name="Theodoulou F.L."/>
            <person name="Tu H."/>
            <person name="Van de Peer Y."/>
            <person name="Verrier P.J."/>
            <person name="Waters E."/>
            <person name="Wood A."/>
            <person name="Yang L."/>
            <person name="Cove D."/>
            <person name="Cuming A."/>
            <person name="Hasebe M."/>
            <person name="Lucas S."/>
            <person name="Mishler D.B."/>
            <person name="Reski R."/>
            <person name="Grigoriev I."/>
            <person name="Quatrano R.S."/>
            <person name="Boore J.L."/>
        </authorList>
    </citation>
    <scope>NUCLEOTIDE SEQUENCE [LARGE SCALE GENOMIC DNA]</scope>
    <source>
        <strain evidence="15 16">cv. Gransden 2004</strain>
    </source>
</reference>
<dbReference type="NCBIfam" id="TIGR02477">
    <property type="entry name" value="PFKA_PPi"/>
    <property type="match status" value="1"/>
</dbReference>
<feature type="site" description="Important for catalytic activity and substrate specificity; stabilizes the transition state when the phosphoryl donor is PPi; prevents ATP from binding by mimicking the alpha-phosphate group of ATP" evidence="11">
    <location>
        <position position="198"/>
    </location>
</feature>
<sequence length="567" mass="61608">MAVSANANGQEVSAAKKDAVRDKSVYSPVQTSRIDHTPTLPSVLQGNFKLNHGPPSTSAGQPEEIQKLFPCLFGQPSVQIVKSDSPSYNVDQKLKVGVVLSGGQAPGGHNVIAGFFDYLQAHAPGSVLYGFKGGPAGIMRNKVVEITAEFLYPYRNQGGFDIICSGRDKIETPEQFQQAVDTVTKLDLDGLVVIGGDDSNTNAALLGEYFRSKKVKCHVIGCPKTIDGDLKSVEVPISFGFDTACKIYAEMIGNIMVDARSTGKYYHFVRLMGRAASHITLECALQTHPNVAIIGEEVNSQNKTLREVTNSIADLVCQRAEMGKHYGVVLIPEGLIDFIPEIQHLISELNEILANQGCDEHGHWKSTLKPPSRALFDSLPHSIQEELLLERDPHGNVQVSRIEMEKMLISMIETELFARKHEGSYSGQFKGQAHFFGYEGRCGMPTNFDTTYCYALGYAAGALMHLGQTGLIASVANLTAPASEWTVGGTALTQLMDVERRNGKNKPVIKKAMVELNGAPFKKFASVRDAWAVEDSYVSPGPIQFAGPTSDDTNFTLKLELGAPVDV</sequence>
<reference evidence="14 16" key="2">
    <citation type="journal article" date="2018" name="Plant J.">
        <title>The Physcomitrella patens chromosome-scale assembly reveals moss genome structure and evolution.</title>
        <authorList>
            <person name="Lang D."/>
            <person name="Ullrich K.K."/>
            <person name="Murat F."/>
            <person name="Fuchs J."/>
            <person name="Jenkins J."/>
            <person name="Haas F.B."/>
            <person name="Piednoel M."/>
            <person name="Gundlach H."/>
            <person name="Van Bel M."/>
            <person name="Meyberg R."/>
            <person name="Vives C."/>
            <person name="Morata J."/>
            <person name="Symeonidi A."/>
            <person name="Hiss M."/>
            <person name="Muchero W."/>
            <person name="Kamisugi Y."/>
            <person name="Saleh O."/>
            <person name="Blanc G."/>
            <person name="Decker E.L."/>
            <person name="van Gessel N."/>
            <person name="Grimwood J."/>
            <person name="Hayes R.D."/>
            <person name="Graham S.W."/>
            <person name="Gunter L.E."/>
            <person name="McDaniel S.F."/>
            <person name="Hoernstein S.N.W."/>
            <person name="Larsson A."/>
            <person name="Li F.W."/>
            <person name="Perroud P.F."/>
            <person name="Phillips J."/>
            <person name="Ranjan P."/>
            <person name="Rokshar D.S."/>
            <person name="Rothfels C.J."/>
            <person name="Schneider L."/>
            <person name="Shu S."/>
            <person name="Stevenson D.W."/>
            <person name="Thummler F."/>
            <person name="Tillich M."/>
            <person name="Villarreal Aguilar J.C."/>
            <person name="Widiez T."/>
            <person name="Wong G.K."/>
            <person name="Wymore A."/>
            <person name="Zhang Y."/>
            <person name="Zimmer A.D."/>
            <person name="Quatrano R.S."/>
            <person name="Mayer K.F.X."/>
            <person name="Goodstein D."/>
            <person name="Casacuberta J.M."/>
            <person name="Vandepoele K."/>
            <person name="Reski R."/>
            <person name="Cuming A.C."/>
            <person name="Tuskan G.A."/>
            <person name="Maumus F."/>
            <person name="Salse J."/>
            <person name="Schmutz J."/>
            <person name="Rensing S.A."/>
        </authorList>
    </citation>
    <scope>NUCLEOTIDE SEQUENCE [LARGE SCALE GENOMIC DNA]</scope>
    <source>
        <strain evidence="15 16">cv. Gransden 2004</strain>
    </source>
</reference>
<dbReference type="RefSeq" id="XP_024374542.1">
    <property type="nucleotide sequence ID" value="XM_024518774.2"/>
</dbReference>
<feature type="domain" description="Phosphofructokinase" evidence="13">
    <location>
        <begin position="95"/>
        <end position="460"/>
    </location>
</feature>
<dbReference type="AlphaFoldDB" id="A9T4E0"/>
<dbReference type="PRINTS" id="PR00476">
    <property type="entry name" value="PHFRCTKINASE"/>
</dbReference>
<evidence type="ECO:0000256" key="11">
    <source>
        <dbReference type="HAMAP-Rule" id="MF_03185"/>
    </source>
</evidence>
<keyword evidence="16" id="KW-1185">Reference proteome</keyword>
<evidence type="ECO:0000256" key="5">
    <source>
        <dbReference type="ARBA" id="ARBA00022679"/>
    </source>
</evidence>
<dbReference type="STRING" id="3218.A9T4E0"/>
<feature type="binding site" evidence="11">
    <location>
        <begin position="438"/>
        <end position="441"/>
    </location>
    <ligand>
        <name>substrate</name>
    </ligand>
</feature>
<dbReference type="EC" id="2.7.1.90" evidence="11"/>
<feature type="binding site" evidence="11">
    <location>
        <position position="103"/>
    </location>
    <ligand>
        <name>diphosphate</name>
        <dbReference type="ChEBI" id="CHEBI:33019"/>
    </ligand>
</feature>
<evidence type="ECO:0000256" key="8">
    <source>
        <dbReference type="ARBA" id="ARBA00022842"/>
    </source>
</evidence>
<dbReference type="OMA" id="SAKKYWH"/>
<dbReference type="FunFam" id="1.10.10.480:FF:000002">
    <property type="entry name" value="Pyrophosphate--fructose 6-phosphate 1-phosphotransferase subunit beta"/>
    <property type="match status" value="1"/>
</dbReference>
<comment type="caution">
    <text evidence="11">Lacks conserved residue(s) required for the propagation of feature annotation.</text>
</comment>
<evidence type="ECO:0000256" key="12">
    <source>
        <dbReference type="SAM" id="MobiDB-lite"/>
    </source>
</evidence>
<comment type="function">
    <text evidence="11">Catalytic subunit of pyrophosphate--fructose 6-phosphate 1-phosphotransferase. Catalyzes the phosphorylation of D-fructose 6-phosphate, the first committing step of glycolysis. Uses inorganic phosphate (PPi) as phosphoryl donor instead of ATP like common ATP-dependent phosphofructokinases (ATP-PFKs), which renders the reaction reversible, and can thus function both in glycolysis and gluconeogenesis.</text>
</comment>
<dbReference type="InterPro" id="IPR011183">
    <property type="entry name" value="PfpB_PPi_PFK"/>
</dbReference>
<dbReference type="OrthoDB" id="537915at2759"/>
<dbReference type="HAMAP" id="MF_01980">
    <property type="entry name" value="Phosphofructokinase_II_Long"/>
    <property type="match status" value="1"/>
</dbReference>
<comment type="subcellular location">
    <subcellularLocation>
        <location evidence="11">Cytoplasm</location>
    </subcellularLocation>
</comment>
<feature type="binding site" evidence="11">
    <location>
        <position position="333"/>
    </location>
    <ligand>
        <name>substrate</name>
    </ligand>
</feature>
<dbReference type="InterPro" id="IPR022953">
    <property type="entry name" value="ATP_PFK"/>
</dbReference>
<comment type="cofactor">
    <cofactor evidence="1 11">
        <name>Mg(2+)</name>
        <dbReference type="ChEBI" id="CHEBI:18420"/>
    </cofactor>
</comment>
<protein>
    <recommendedName>
        <fullName evidence="11">Pyrophosphate--fructose 6-phosphate 1-phosphotransferase subunit beta</fullName>
        <shortName evidence="11">PFP</shortName>
        <ecNumber evidence="11">2.7.1.90</ecNumber>
    </recommendedName>
    <alternativeName>
        <fullName evidence="11">6-phosphofructokinase, pyrophosphate dependent</fullName>
    </alternativeName>
    <alternativeName>
        <fullName evidence="11">PPi-PFK</fullName>
    </alternativeName>
    <alternativeName>
        <fullName evidence="11">Pyrophosphate-dependent 6-phosphofructose-1-kinase</fullName>
    </alternativeName>
</protein>
<dbReference type="EMBL" id="ABEU02000001">
    <property type="protein sequence ID" value="PNR63398.1"/>
    <property type="molecule type" value="Genomic_DNA"/>
</dbReference>
<proteinExistence type="inferred from homology"/>
<dbReference type="HOGENOM" id="CLU_022288_0_1_1"/>
<reference evidence="15" key="3">
    <citation type="submission" date="2020-12" db="UniProtKB">
        <authorList>
            <consortium name="EnsemblPlants"/>
        </authorList>
    </citation>
    <scope>IDENTIFICATION</scope>
</reference>
<evidence type="ECO:0000313" key="15">
    <source>
        <dbReference type="EnsemblPlants" id="PAC:32969382.CDS.1"/>
    </source>
</evidence>
<dbReference type="EnsemblPlants" id="Pp3c1_39460V3.2">
    <property type="protein sequence ID" value="PAC:32969383.CDS.1"/>
    <property type="gene ID" value="Pp3c1_39460"/>
</dbReference>
<dbReference type="GO" id="GO:0015979">
    <property type="term" value="P:photosynthesis"/>
    <property type="evidence" value="ECO:0000318"/>
    <property type="project" value="GO_Central"/>
</dbReference>
<evidence type="ECO:0000313" key="14">
    <source>
        <dbReference type="EMBL" id="PNR63398.1"/>
    </source>
</evidence>
<organism evidence="14">
    <name type="scientific">Physcomitrium patens</name>
    <name type="common">Spreading-leaved earth moss</name>
    <name type="synonym">Physcomitrella patens</name>
    <dbReference type="NCBI Taxonomy" id="3218"/>
    <lineage>
        <taxon>Eukaryota</taxon>
        <taxon>Viridiplantae</taxon>
        <taxon>Streptophyta</taxon>
        <taxon>Embryophyta</taxon>
        <taxon>Bryophyta</taxon>
        <taxon>Bryophytina</taxon>
        <taxon>Bryopsida</taxon>
        <taxon>Funariidae</taxon>
        <taxon>Funariales</taxon>
        <taxon>Funariaceae</taxon>
        <taxon>Physcomitrium</taxon>
    </lineage>
</organism>
<dbReference type="Proteomes" id="UP000006727">
    <property type="component" value="Chromosome 1"/>
</dbReference>
<dbReference type="GO" id="GO:0047334">
    <property type="term" value="F:diphosphate-fructose-6-phosphate 1-phosphotransferase activity"/>
    <property type="evidence" value="ECO:0000318"/>
    <property type="project" value="GO_Central"/>
</dbReference>
<keyword evidence="7 11" id="KW-0418">Kinase</keyword>
<feature type="binding site" evidence="11">
    <location>
        <begin position="225"/>
        <end position="227"/>
    </location>
    <ligand>
        <name>substrate</name>
    </ligand>
</feature>
<dbReference type="Gene3D" id="3.40.50.450">
    <property type="match status" value="1"/>
</dbReference>
<keyword evidence="3 11" id="KW-0963">Cytoplasm</keyword>
<keyword evidence="5 11" id="KW-0808">Transferase</keyword>
<evidence type="ECO:0000256" key="4">
    <source>
        <dbReference type="ARBA" id="ARBA00022533"/>
    </source>
</evidence>
<dbReference type="GO" id="GO:0006002">
    <property type="term" value="P:fructose 6-phosphate metabolic process"/>
    <property type="evidence" value="ECO:0007669"/>
    <property type="project" value="InterPro"/>
</dbReference>
<dbReference type="UniPathway" id="UPA00109">
    <property type="reaction ID" value="UER00182"/>
</dbReference>
<comment type="subunit">
    <text evidence="11">Tetramer of two alpha (regulatory) and two beta (catalytic) chains.</text>
</comment>
<dbReference type="GO" id="GO:0003872">
    <property type="term" value="F:6-phosphofructokinase activity"/>
    <property type="evidence" value="ECO:0007669"/>
    <property type="project" value="UniProtKB-UniRule"/>
</dbReference>
<comment type="pathway">
    <text evidence="11">Carbohydrate degradation; glycolysis; D-glyceraldehyde 3-phosphate and glycerone phosphate from D-glucose: step 3/4.</text>
</comment>
<feature type="active site" description="Proton acceptor" evidence="11">
    <location>
        <position position="227"/>
    </location>
</feature>
<dbReference type="PANTHER" id="PTHR43650">
    <property type="entry name" value="PYROPHOSPHATE--FRUCTOSE 6-PHOSPHATE 1-PHOSPHOTRANSFERASE"/>
    <property type="match status" value="1"/>
</dbReference>
<evidence type="ECO:0000256" key="2">
    <source>
        <dbReference type="ARBA" id="ARBA00003138"/>
    </source>
</evidence>
<evidence type="ECO:0000256" key="7">
    <source>
        <dbReference type="ARBA" id="ARBA00022777"/>
    </source>
</evidence>
<comment type="catalytic activity">
    <reaction evidence="10 11">
        <text>beta-D-fructose 6-phosphate + diphosphate = beta-D-fructose 1,6-bisphosphate + phosphate + H(+)</text>
        <dbReference type="Rhea" id="RHEA:13613"/>
        <dbReference type="ChEBI" id="CHEBI:15378"/>
        <dbReference type="ChEBI" id="CHEBI:32966"/>
        <dbReference type="ChEBI" id="CHEBI:33019"/>
        <dbReference type="ChEBI" id="CHEBI:43474"/>
        <dbReference type="ChEBI" id="CHEBI:57634"/>
        <dbReference type="EC" id="2.7.1.90"/>
    </reaction>
</comment>
<dbReference type="GO" id="GO:0009749">
    <property type="term" value="P:response to glucose"/>
    <property type="evidence" value="ECO:0000318"/>
    <property type="project" value="GO_Central"/>
</dbReference>
<dbReference type="GeneID" id="112281835"/>
<keyword evidence="4 11" id="KW-0021">Allosteric enzyme</keyword>
<evidence type="ECO:0000256" key="6">
    <source>
        <dbReference type="ARBA" id="ARBA00022723"/>
    </source>
</evidence>
<feature type="binding site" evidence="11">
    <location>
        <begin position="264"/>
        <end position="265"/>
    </location>
    <ligand>
        <name>substrate</name>
        <note>ligand shared between dimeric partners</note>
    </ligand>
</feature>
<dbReference type="Gramene" id="Pp3c1_39460V3.1">
    <property type="protein sequence ID" value="PAC:32969382.CDS.1"/>
    <property type="gene ID" value="Pp3c1_39460"/>
</dbReference>
<name>A9T4E0_PHYPA</name>
<feature type="binding site" evidence="11">
    <location>
        <position position="197"/>
    </location>
    <ligand>
        <name>Mg(2+)</name>
        <dbReference type="ChEBI" id="CHEBI:18420"/>
        <note>catalytic</note>
    </ligand>
</feature>
<dbReference type="eggNOG" id="KOG2440">
    <property type="taxonomic scope" value="Eukaryota"/>
</dbReference>